<dbReference type="EMBL" id="JABZGR010000005">
    <property type="protein sequence ID" value="MBF0969957.1"/>
    <property type="molecule type" value="Genomic_DNA"/>
</dbReference>
<reference evidence="6" key="1">
    <citation type="submission" date="2020-04" db="EMBL/GenBank/DDBJ databases">
        <title>Deep metagenomics examines the oral microbiome during advanced dental caries in children, revealing novel taxa and co-occurrences with host molecules.</title>
        <authorList>
            <person name="Baker J.L."/>
            <person name="Morton J.T."/>
            <person name="Dinis M."/>
            <person name="Alvarez R."/>
            <person name="Tran N.C."/>
            <person name="Knight R."/>
            <person name="Edlund A."/>
        </authorList>
    </citation>
    <scope>NUCLEOTIDE SEQUENCE</scope>
    <source>
        <strain evidence="6">JCVI_34_bin.1</strain>
    </source>
</reference>
<evidence type="ECO:0000259" key="5">
    <source>
        <dbReference type="PROSITE" id="PS51635"/>
    </source>
</evidence>
<evidence type="ECO:0000256" key="1">
    <source>
        <dbReference type="ARBA" id="ARBA00022801"/>
    </source>
</evidence>
<comment type="caution">
    <text evidence="6">The sequence shown here is derived from an EMBL/GenBank/DDBJ whole genome shotgun (WGS) entry which is preliminary data.</text>
</comment>
<feature type="short sequence motif" description="GXSXG" evidence="4">
    <location>
        <begin position="43"/>
        <end position="47"/>
    </location>
</feature>
<evidence type="ECO:0000256" key="2">
    <source>
        <dbReference type="ARBA" id="ARBA00022963"/>
    </source>
</evidence>
<dbReference type="PANTHER" id="PTHR14226:SF76">
    <property type="entry name" value="NTE FAMILY PROTEIN RSSA"/>
    <property type="match status" value="1"/>
</dbReference>
<comment type="caution">
    <text evidence="4">Lacks conserved residue(s) required for the propagation of feature annotation.</text>
</comment>
<organism evidence="6 7">
    <name type="scientific">Alloprevotella tannerae</name>
    <dbReference type="NCBI Taxonomy" id="76122"/>
    <lineage>
        <taxon>Bacteria</taxon>
        <taxon>Pseudomonadati</taxon>
        <taxon>Bacteroidota</taxon>
        <taxon>Bacteroidia</taxon>
        <taxon>Bacteroidales</taxon>
        <taxon>Prevotellaceae</taxon>
        <taxon>Alloprevotella</taxon>
    </lineage>
</organism>
<dbReference type="RefSeq" id="WP_303763140.1">
    <property type="nucleotide sequence ID" value="NZ_JABZGR010000005.1"/>
</dbReference>
<sequence length="299" mass="32856">MESAAKKPTIALVLSSGGARGYAHIGAIEELQSRGYHISSIAGCSMGALVGGIYALGKLDVFHRWLLGLNMKKIFGLTDFSVSLSHWIKGEKIINALAEFAPDCKIEDLALPYCAIATDLKAQREVVFDKGSLYAAIRASIAMPTYFSPLRTKSMLLVDGGISNPLPLNRVKRTPGDLLVAINASAPFDESYERRRMQALNQKSAQNGFMNLRESLGFGASNDAEHSDRSNYVSLIADSIHTLIQQHSSLQMKLTPPDVLVSIPINRFVGFSYDKPQKIIHYGRRLMKHALDDYEAKAK</sequence>
<protein>
    <submittedName>
        <fullName evidence="6">Patatin-like phospholipase family protein</fullName>
    </submittedName>
</protein>
<evidence type="ECO:0000313" key="7">
    <source>
        <dbReference type="Proteomes" id="UP000704068"/>
    </source>
</evidence>
<dbReference type="InterPro" id="IPR002641">
    <property type="entry name" value="PNPLA_dom"/>
</dbReference>
<dbReference type="SUPFAM" id="SSF52151">
    <property type="entry name" value="FabD/lysophospholipase-like"/>
    <property type="match status" value="1"/>
</dbReference>
<dbReference type="PANTHER" id="PTHR14226">
    <property type="entry name" value="NEUROPATHY TARGET ESTERASE/SWISS CHEESE D.MELANOGASTER"/>
    <property type="match status" value="1"/>
</dbReference>
<keyword evidence="2 4" id="KW-0442">Lipid degradation</keyword>
<name>A0A929WYU1_9BACT</name>
<keyword evidence="3 4" id="KW-0443">Lipid metabolism</keyword>
<feature type="domain" description="PNPLA" evidence="5">
    <location>
        <begin position="12"/>
        <end position="172"/>
    </location>
</feature>
<feature type="active site" description="Proton acceptor" evidence="4">
    <location>
        <position position="159"/>
    </location>
</feature>
<dbReference type="GO" id="GO:0016042">
    <property type="term" value="P:lipid catabolic process"/>
    <property type="evidence" value="ECO:0007669"/>
    <property type="project" value="UniProtKB-UniRule"/>
</dbReference>
<evidence type="ECO:0000313" key="6">
    <source>
        <dbReference type="EMBL" id="MBF0969957.1"/>
    </source>
</evidence>
<feature type="active site" description="Nucleophile" evidence="4">
    <location>
        <position position="45"/>
    </location>
</feature>
<dbReference type="InterPro" id="IPR050301">
    <property type="entry name" value="NTE"/>
</dbReference>
<evidence type="ECO:0000256" key="4">
    <source>
        <dbReference type="PROSITE-ProRule" id="PRU01161"/>
    </source>
</evidence>
<evidence type="ECO:0000256" key="3">
    <source>
        <dbReference type="ARBA" id="ARBA00023098"/>
    </source>
</evidence>
<keyword evidence="1 4" id="KW-0378">Hydrolase</keyword>
<dbReference type="Proteomes" id="UP000704068">
    <property type="component" value="Unassembled WGS sequence"/>
</dbReference>
<feature type="short sequence motif" description="DGA/G" evidence="4">
    <location>
        <begin position="159"/>
        <end position="161"/>
    </location>
</feature>
<dbReference type="AlphaFoldDB" id="A0A929WYU1"/>
<dbReference type="InterPro" id="IPR016035">
    <property type="entry name" value="Acyl_Trfase/lysoPLipase"/>
</dbReference>
<proteinExistence type="predicted"/>
<dbReference type="PROSITE" id="PS51635">
    <property type="entry name" value="PNPLA"/>
    <property type="match status" value="1"/>
</dbReference>
<dbReference type="Gene3D" id="3.40.1090.10">
    <property type="entry name" value="Cytosolic phospholipase A2 catalytic domain"/>
    <property type="match status" value="2"/>
</dbReference>
<dbReference type="GO" id="GO:0016787">
    <property type="term" value="F:hydrolase activity"/>
    <property type="evidence" value="ECO:0007669"/>
    <property type="project" value="UniProtKB-UniRule"/>
</dbReference>
<dbReference type="Pfam" id="PF01734">
    <property type="entry name" value="Patatin"/>
    <property type="match status" value="1"/>
</dbReference>
<accession>A0A929WYU1</accession>
<gene>
    <name evidence="6" type="ORF">HXK21_02790</name>
</gene>